<feature type="domain" description="Glycosyltransferase 2-like" evidence="1">
    <location>
        <begin position="302"/>
        <end position="429"/>
    </location>
</feature>
<dbReference type="CDD" id="cd04186">
    <property type="entry name" value="GT_2_like_c"/>
    <property type="match status" value="1"/>
</dbReference>
<dbReference type="Pfam" id="PF00535">
    <property type="entry name" value="Glycos_transf_2"/>
    <property type="match status" value="2"/>
</dbReference>
<dbReference type="KEGG" id="ntn:D5366_06160"/>
<name>A0A4Y6V478_9PROT</name>
<dbReference type="Proteomes" id="UP000317214">
    <property type="component" value="Chromosome"/>
</dbReference>
<dbReference type="InterPro" id="IPR029044">
    <property type="entry name" value="Nucleotide-diphossugar_trans"/>
</dbReference>
<evidence type="ECO:0000313" key="2">
    <source>
        <dbReference type="EMBL" id="QDH24869.1"/>
    </source>
</evidence>
<dbReference type="SUPFAM" id="SSF53448">
    <property type="entry name" value="Nucleotide-diphospho-sugar transferases"/>
    <property type="match status" value="2"/>
</dbReference>
<dbReference type="OrthoDB" id="9783791at2"/>
<organism evidence="2 3">
    <name type="scientific">Neokomagataea tanensis</name>
    <dbReference type="NCBI Taxonomy" id="661191"/>
    <lineage>
        <taxon>Bacteria</taxon>
        <taxon>Pseudomonadati</taxon>
        <taxon>Pseudomonadota</taxon>
        <taxon>Alphaproteobacteria</taxon>
        <taxon>Acetobacterales</taxon>
        <taxon>Acetobacteraceae</taxon>
        <taxon>Neokomagataea</taxon>
    </lineage>
</organism>
<dbReference type="PANTHER" id="PTHR43179:SF7">
    <property type="entry name" value="RHAMNOSYLTRANSFERASE WBBL"/>
    <property type="match status" value="1"/>
</dbReference>
<evidence type="ECO:0000313" key="3">
    <source>
        <dbReference type="Proteomes" id="UP000317214"/>
    </source>
</evidence>
<dbReference type="EMBL" id="CP032485">
    <property type="protein sequence ID" value="QDH24869.1"/>
    <property type="molecule type" value="Genomic_DNA"/>
</dbReference>
<dbReference type="InterPro" id="IPR001173">
    <property type="entry name" value="Glyco_trans_2-like"/>
</dbReference>
<keyword evidence="2" id="KW-0808">Transferase</keyword>
<sequence>MKKGNENFSYNIESTDNGIIVGWIYNKTNKSPTYIHVIIDNQEIGKIDCLETRQDVQNAFNLPVNNYGINFLIPYRFYDGKEHTLSIRLPDRSPIPLPSPDDPSAPLQESICFKINYIPEIVSHADGIVHGAVRGWALQRKSPDAELSGDVVVSLLIDGRPTTQVRADLYRGDVAAALGCPPNCGFELPIPLHFRGNTQHTFEVITLPEKTPIPGTPIVSSITDDALETRLVTLMNVIDGLHRELSLLRKDVRSLIPKRPHTLRDYDQWARRYYPLRRNLAAKERALEANQLDKNAQPLITVLCPTYRPLKSDFEAAIHSVINQTYPNWELIIVDDCGKSAETTNIITAFATQDSRIRPIILDKNAGISDATNIAMDAAKGEYVVFFDHDDLLEDIALEVMLRAAQKTGAKLLYSDEDKIDQAGYFLEPNFKPDYNHRYLLGCNYICHLTMISAETMRAVGHLSKKYDGAQDHDFVLRATEILKPEQIHHVPELLYHWRKTPNSTAVTVANKTYAVDAGVRCVKDHLERTKKKAKVSSINDLTVYRVQYSLAKQPEVTIIIPFRNQYETTKNCVDCIIKNTSYKNYKIILADNWSTEKDTVDYLESIKENKKIEVLHIEEDFNYSLINNKAVHKSHSPFILFLNNDVFVEQKDWLNVAVSEALAAPDIGAVGLKLLYPNNTVQHAGVVVGAPAIGAHIHRGIPANDYGYIGRSMLTHEVTAVTAAAMLVRRDIFDAVGGFDENELTVAYNDIDLCLKIRKAGFRIIFSADSIAVHHESLSRGSDDRPEHETRFFLETQTMLNRWESEQLFKHDPAYSRFFRVDHQPFFELVEPELLTSGEVDQSV</sequence>
<dbReference type="AlphaFoldDB" id="A0A4Y6V478"/>
<gene>
    <name evidence="2" type="ORF">D5366_06160</name>
</gene>
<dbReference type="RefSeq" id="WP_141492713.1">
    <property type="nucleotide sequence ID" value="NZ_CP032485.1"/>
</dbReference>
<dbReference type="PANTHER" id="PTHR43179">
    <property type="entry name" value="RHAMNOSYLTRANSFERASE WBBL"/>
    <property type="match status" value="1"/>
</dbReference>
<dbReference type="GO" id="GO:0016757">
    <property type="term" value="F:glycosyltransferase activity"/>
    <property type="evidence" value="ECO:0007669"/>
    <property type="project" value="UniProtKB-KW"/>
</dbReference>
<protein>
    <submittedName>
        <fullName evidence="2">Glycosyltransferase</fullName>
    </submittedName>
</protein>
<dbReference type="Gene3D" id="3.90.550.10">
    <property type="entry name" value="Spore Coat Polysaccharide Biosynthesis Protein SpsA, Chain A"/>
    <property type="match status" value="2"/>
</dbReference>
<evidence type="ECO:0000259" key="1">
    <source>
        <dbReference type="Pfam" id="PF00535"/>
    </source>
</evidence>
<keyword evidence="3" id="KW-1185">Reference proteome</keyword>
<reference evidence="2 3" key="1">
    <citation type="submission" date="2018-09" db="EMBL/GenBank/DDBJ databases">
        <title>The complete genome sequence of Neokomagataea tanensis NBRC 106556(T).</title>
        <authorList>
            <person name="Chua K.-O."/>
            <person name="See-Too W.-S."/>
            <person name="Hong K.-W."/>
            <person name="Yin W.-F."/>
            <person name="Chan K.-G."/>
        </authorList>
    </citation>
    <scope>NUCLEOTIDE SEQUENCE [LARGE SCALE GENOMIC DNA]</scope>
    <source>
        <strain evidence="3">AH13 \ NBRC 106556</strain>
    </source>
</reference>
<proteinExistence type="predicted"/>
<accession>A0A4Y6V478</accession>
<feature type="domain" description="Glycosyltransferase 2-like" evidence="1">
    <location>
        <begin position="558"/>
        <end position="736"/>
    </location>
</feature>